<keyword evidence="4" id="KW-0808">Transferase</keyword>
<keyword evidence="5" id="KW-0735">Signal-anchor</keyword>
<keyword evidence="8" id="KW-1185">Reference proteome</keyword>
<evidence type="ECO:0000313" key="7">
    <source>
        <dbReference type="EMBL" id="KAA8905860.1"/>
    </source>
</evidence>
<dbReference type="Proteomes" id="UP000761534">
    <property type="component" value="Unassembled WGS sequence"/>
</dbReference>
<evidence type="ECO:0008006" key="9">
    <source>
        <dbReference type="Google" id="ProtNLM"/>
    </source>
</evidence>
<dbReference type="PANTHER" id="PTHR31121:SF7">
    <property type="entry name" value="MANNOSYLTRANSFERASE KTR4-RELATED"/>
    <property type="match status" value="1"/>
</dbReference>
<dbReference type="AlphaFoldDB" id="A0A642UV42"/>
<dbReference type="GO" id="GO:0005794">
    <property type="term" value="C:Golgi apparatus"/>
    <property type="evidence" value="ECO:0007669"/>
    <property type="project" value="TreeGrafter"/>
</dbReference>
<dbReference type="GO" id="GO:0016020">
    <property type="term" value="C:membrane"/>
    <property type="evidence" value="ECO:0007669"/>
    <property type="project" value="UniProtKB-SubCell"/>
</dbReference>
<dbReference type="GO" id="GO:0000026">
    <property type="term" value="F:alpha-1,2-mannosyltransferase activity"/>
    <property type="evidence" value="ECO:0007669"/>
    <property type="project" value="TreeGrafter"/>
</dbReference>
<proteinExistence type="inferred from homology"/>
<evidence type="ECO:0000313" key="8">
    <source>
        <dbReference type="Proteomes" id="UP000761534"/>
    </source>
</evidence>
<dbReference type="GO" id="GO:0006487">
    <property type="term" value="P:protein N-linked glycosylation"/>
    <property type="evidence" value="ECO:0007669"/>
    <property type="project" value="TreeGrafter"/>
</dbReference>
<keyword evidence="5" id="KW-0812">Transmembrane</keyword>
<dbReference type="EMBL" id="SWFS01000406">
    <property type="protein sequence ID" value="KAA8905860.1"/>
    <property type="molecule type" value="Genomic_DNA"/>
</dbReference>
<dbReference type="PANTHER" id="PTHR31121">
    <property type="entry name" value="ALPHA-1,2 MANNOSYLTRANSFERASE KTR1"/>
    <property type="match status" value="1"/>
</dbReference>
<dbReference type="Gene3D" id="3.90.550.10">
    <property type="entry name" value="Spore Coat Polysaccharide Biosynthesis Protein SpsA, Chain A"/>
    <property type="match status" value="1"/>
</dbReference>
<name>A0A642UV42_9ASCO</name>
<keyword evidence="3" id="KW-0328">Glycosyltransferase</keyword>
<evidence type="ECO:0000256" key="1">
    <source>
        <dbReference type="ARBA" id="ARBA00004606"/>
    </source>
</evidence>
<evidence type="ECO:0000256" key="6">
    <source>
        <dbReference type="PIRSR" id="PIRSR018153-1"/>
    </source>
</evidence>
<dbReference type="Pfam" id="PF01793">
    <property type="entry name" value="Glyco_transf_15"/>
    <property type="match status" value="1"/>
</dbReference>
<dbReference type="FunFam" id="3.90.550.10:FF:000051">
    <property type="entry name" value="Alpha-1,2-mannosyltransferase (Ktr4)"/>
    <property type="match status" value="1"/>
</dbReference>
<gene>
    <name evidence="7" type="ORF">TRICI_005220</name>
</gene>
<comment type="subcellular location">
    <subcellularLocation>
        <location evidence="1">Membrane</location>
        <topology evidence="1">Single-pass type II membrane protein</topology>
    </subcellularLocation>
</comment>
<dbReference type="VEuPathDB" id="FungiDB:TRICI_005220"/>
<reference evidence="7" key="1">
    <citation type="journal article" date="2019" name="G3 (Bethesda)">
        <title>Genome Assemblies of Two Rare Opportunistic Yeast Pathogens: Diutina rugosa (syn. Candida rugosa) and Trichomonascus ciferrii (syn. Candida ciferrii).</title>
        <authorList>
            <person name="Mixao V."/>
            <person name="Saus E."/>
            <person name="Hansen A.P."/>
            <person name="Lass-Florl C."/>
            <person name="Gabaldon T."/>
        </authorList>
    </citation>
    <scope>NUCLEOTIDE SEQUENCE</scope>
    <source>
        <strain evidence="7">CBS 4856</strain>
    </source>
</reference>
<evidence type="ECO:0000256" key="4">
    <source>
        <dbReference type="ARBA" id="ARBA00022679"/>
    </source>
</evidence>
<dbReference type="GO" id="GO:0000032">
    <property type="term" value="P:cell wall mannoprotein biosynthetic process"/>
    <property type="evidence" value="ECO:0007669"/>
    <property type="project" value="TreeGrafter"/>
</dbReference>
<dbReference type="SUPFAM" id="SSF53448">
    <property type="entry name" value="Nucleotide-diphospho-sugar transferases"/>
    <property type="match status" value="1"/>
</dbReference>
<sequence length="386" mass="45759">MIRIRARVAVLFSAIFLICLFGYGLKIRYDPKWFPTYPYAISGNPLMKKIYGPDPEYVITPPSDNYQRANATLLSLVRNKELKDLLKSMKDVERTFNSKFNYPWTFINDEPFSEEFKQKTSEVTNAKVYYEIIPEEHWVEPPWIDEALQNASAEFLKSEGVQYSSMGSYHRMCRWNSGMFVKHPRLLNFRWYWRVEPKTQYFCDIDYDVFKFMEDNNKTYGFVINIYDSPQSIRSLWPTTVEFLSEHPDYVHPNSAIEWVTDSEKRPQHNAIAGGYSTCHFWSNFEIGDMDFWRSKEYQDYFEYLDRSGGFFYERWGDAPVHSIGLGLFLDKTKIHWFKDIGYRHIPYFNCPNSPKCKGCTPGLFSDGKNLHQENCFDNWIKYVGI</sequence>
<dbReference type="PIRSF" id="PIRSF018153">
    <property type="entry name" value="Glyco_trans_15"/>
    <property type="match status" value="1"/>
</dbReference>
<evidence type="ECO:0000256" key="3">
    <source>
        <dbReference type="ARBA" id="ARBA00022676"/>
    </source>
</evidence>
<dbReference type="InterPro" id="IPR002685">
    <property type="entry name" value="Glyco_trans_15"/>
</dbReference>
<protein>
    <recommendedName>
        <fullName evidence="9">Mannosyltransferase</fullName>
    </recommendedName>
</protein>
<evidence type="ECO:0000256" key="5">
    <source>
        <dbReference type="ARBA" id="ARBA00022968"/>
    </source>
</evidence>
<comment type="similarity">
    <text evidence="2">Belongs to the glycosyltransferase 15 family.</text>
</comment>
<evidence type="ECO:0000256" key="2">
    <source>
        <dbReference type="ARBA" id="ARBA00007677"/>
    </source>
</evidence>
<organism evidence="7 8">
    <name type="scientific">Trichomonascus ciferrii</name>
    <dbReference type="NCBI Taxonomy" id="44093"/>
    <lineage>
        <taxon>Eukaryota</taxon>
        <taxon>Fungi</taxon>
        <taxon>Dikarya</taxon>
        <taxon>Ascomycota</taxon>
        <taxon>Saccharomycotina</taxon>
        <taxon>Dipodascomycetes</taxon>
        <taxon>Dipodascales</taxon>
        <taxon>Trichomonascaceae</taxon>
        <taxon>Trichomonascus</taxon>
        <taxon>Trichomonascus ciferrii complex</taxon>
    </lineage>
</organism>
<feature type="active site" description="Nucleophile" evidence="6">
    <location>
        <position position="286"/>
    </location>
</feature>
<dbReference type="OrthoDB" id="439943at2759"/>
<accession>A0A642UV42</accession>
<dbReference type="InterPro" id="IPR029044">
    <property type="entry name" value="Nucleotide-diphossugar_trans"/>
</dbReference>
<comment type="caution">
    <text evidence="7">The sequence shown here is derived from an EMBL/GenBank/DDBJ whole genome shotgun (WGS) entry which is preliminary data.</text>
</comment>
<dbReference type="GO" id="GO:0006493">
    <property type="term" value="P:protein O-linked glycosylation"/>
    <property type="evidence" value="ECO:0007669"/>
    <property type="project" value="TreeGrafter"/>
</dbReference>